<proteinExistence type="inferred from homology"/>
<dbReference type="PROSITE" id="PS00086">
    <property type="entry name" value="CYTOCHROME_P450"/>
    <property type="match status" value="1"/>
</dbReference>
<evidence type="ECO:0000256" key="3">
    <source>
        <dbReference type="ARBA" id="ARBA00023004"/>
    </source>
</evidence>
<dbReference type="SUPFAM" id="SSF48264">
    <property type="entry name" value="Cytochrome P450"/>
    <property type="match status" value="1"/>
</dbReference>
<feature type="transmembrane region" description="Helical" evidence="5">
    <location>
        <begin position="20"/>
        <end position="39"/>
    </location>
</feature>
<evidence type="ECO:0000256" key="1">
    <source>
        <dbReference type="ARBA" id="ARBA00010617"/>
    </source>
</evidence>
<dbReference type="InterPro" id="IPR017972">
    <property type="entry name" value="Cyt_P450_CS"/>
</dbReference>
<dbReference type="InterPro" id="IPR002401">
    <property type="entry name" value="Cyt_P450_E_grp-I"/>
</dbReference>
<dbReference type="PANTHER" id="PTHR47955:SF15">
    <property type="entry name" value="CYTOCHROME P450 71A2-LIKE"/>
    <property type="match status" value="1"/>
</dbReference>
<dbReference type="CDD" id="cd11072">
    <property type="entry name" value="CYP71-like"/>
    <property type="match status" value="1"/>
</dbReference>
<evidence type="ECO:0000256" key="4">
    <source>
        <dbReference type="RuleBase" id="RU000461"/>
    </source>
</evidence>
<keyword evidence="5" id="KW-1133">Transmembrane helix</keyword>
<evidence type="ECO:0000256" key="2">
    <source>
        <dbReference type="ARBA" id="ARBA00022723"/>
    </source>
</evidence>
<dbReference type="Pfam" id="PF00067">
    <property type="entry name" value="p450"/>
    <property type="match status" value="1"/>
</dbReference>
<dbReference type="PRINTS" id="PR00463">
    <property type="entry name" value="EP450I"/>
</dbReference>
<accession>A0ABR2PF19</accession>
<keyword evidence="3 4" id="KW-0408">Iron</keyword>
<evidence type="ECO:0000313" key="7">
    <source>
        <dbReference type="Proteomes" id="UP001396334"/>
    </source>
</evidence>
<dbReference type="Proteomes" id="UP001396334">
    <property type="component" value="Unassembled WGS sequence"/>
</dbReference>
<comment type="similarity">
    <text evidence="1 4">Belongs to the cytochrome P450 family.</text>
</comment>
<keyword evidence="7" id="KW-1185">Reference proteome</keyword>
<dbReference type="InterPro" id="IPR001128">
    <property type="entry name" value="Cyt_P450"/>
</dbReference>
<dbReference type="Gene3D" id="1.10.630.10">
    <property type="entry name" value="Cytochrome P450"/>
    <property type="match status" value="1"/>
</dbReference>
<keyword evidence="2 4" id="KW-0479">Metal-binding</keyword>
<keyword evidence="5" id="KW-0472">Membrane</keyword>
<keyword evidence="4" id="KW-0349">Heme</keyword>
<gene>
    <name evidence="6" type="ORF">V6N11_055354</name>
</gene>
<name>A0ABR2PF19_9ROSI</name>
<evidence type="ECO:0000313" key="6">
    <source>
        <dbReference type="EMBL" id="KAK8987037.1"/>
    </source>
</evidence>
<dbReference type="InterPro" id="IPR036396">
    <property type="entry name" value="Cyt_P450_sf"/>
</dbReference>
<keyword evidence="4" id="KW-0560">Oxidoreductase</keyword>
<keyword evidence="4" id="KW-0503">Monooxygenase</keyword>
<dbReference type="PRINTS" id="PR00385">
    <property type="entry name" value="P450"/>
</dbReference>
<sequence length="523" mass="59920">MFVIRILQMELLDVSYLSSSPLLLSLILLLSFIIWLKLVKGKNLNLPPSPPKLPIIGNIHQLGKLPHRSLRDLSNKYGSLLLLRLGYNPTLVISSVDMVREIVKSHDIVFSERPRTTAVKHMLYESKGMGFAPYGEYWRQTRKMCIVELFSHQRVQSFQFIRDEEVGALINKIRSSCLKRESVNLTKMFMFVSSNIISRCAFSRKIEEEDGCSKFGELVKRLLILFTDFCIGDMFPYLGWVDVLTGYIPRMKALAAELDAFLDQVIQEHRALESRAQFTHKKDFVSIIMQFQKDGMFDNLTQDNIKAILLDMFVAGTDTSTLVSEWMMAELLRHPNSMKKVQQEVRNVVGNKSKVDPEDICKMEYLKCVVKETLRLHPPAAFLPRRTTATASGKLGGYDIPSNTTVLISAWAIHRDPKWWVKPDEFIPERFEKNSLDFLGQDFQYIPFGMGRRACPAMSFGVASVEYLMANLLYWFDWKLPAGEAAEKVDMTELYGLAVSKKTPLHALAIPHSSSQRNHMYRI</sequence>
<evidence type="ECO:0000256" key="5">
    <source>
        <dbReference type="SAM" id="Phobius"/>
    </source>
</evidence>
<reference evidence="6 7" key="1">
    <citation type="journal article" date="2024" name="G3 (Bethesda)">
        <title>Genome assembly of Hibiscus sabdariffa L. provides insights into metabolisms of medicinal natural products.</title>
        <authorList>
            <person name="Kim T."/>
        </authorList>
    </citation>
    <scope>NUCLEOTIDE SEQUENCE [LARGE SCALE GENOMIC DNA]</scope>
    <source>
        <strain evidence="6">TK-2024</strain>
        <tissue evidence="6">Old leaves</tissue>
    </source>
</reference>
<dbReference type="PANTHER" id="PTHR47955">
    <property type="entry name" value="CYTOCHROME P450 FAMILY 71 PROTEIN"/>
    <property type="match status" value="1"/>
</dbReference>
<organism evidence="6 7">
    <name type="scientific">Hibiscus sabdariffa</name>
    <name type="common">roselle</name>
    <dbReference type="NCBI Taxonomy" id="183260"/>
    <lineage>
        <taxon>Eukaryota</taxon>
        <taxon>Viridiplantae</taxon>
        <taxon>Streptophyta</taxon>
        <taxon>Embryophyta</taxon>
        <taxon>Tracheophyta</taxon>
        <taxon>Spermatophyta</taxon>
        <taxon>Magnoliopsida</taxon>
        <taxon>eudicotyledons</taxon>
        <taxon>Gunneridae</taxon>
        <taxon>Pentapetalae</taxon>
        <taxon>rosids</taxon>
        <taxon>malvids</taxon>
        <taxon>Malvales</taxon>
        <taxon>Malvaceae</taxon>
        <taxon>Malvoideae</taxon>
        <taxon>Hibiscus</taxon>
    </lineage>
</organism>
<keyword evidence="5" id="KW-0812">Transmembrane</keyword>
<evidence type="ECO:0008006" key="8">
    <source>
        <dbReference type="Google" id="ProtNLM"/>
    </source>
</evidence>
<protein>
    <recommendedName>
        <fullName evidence="8">Cytochrome P450 71A1-like</fullName>
    </recommendedName>
</protein>
<dbReference type="EMBL" id="JBBPBN010000061">
    <property type="protein sequence ID" value="KAK8987037.1"/>
    <property type="molecule type" value="Genomic_DNA"/>
</dbReference>
<comment type="caution">
    <text evidence="6">The sequence shown here is derived from an EMBL/GenBank/DDBJ whole genome shotgun (WGS) entry which is preliminary data.</text>
</comment>